<name>A0ABZ3CVS2_9GAMM</name>
<evidence type="ECO:0000313" key="4">
    <source>
        <dbReference type="Proteomes" id="UP001453229"/>
    </source>
</evidence>
<dbReference type="Pfam" id="PF09339">
    <property type="entry name" value="HTH_IclR"/>
    <property type="match status" value="1"/>
</dbReference>
<evidence type="ECO:0000256" key="1">
    <source>
        <dbReference type="ARBA" id="ARBA00006479"/>
    </source>
</evidence>
<dbReference type="InterPro" id="IPR000600">
    <property type="entry name" value="ROK"/>
</dbReference>
<dbReference type="EMBL" id="CP151919">
    <property type="protein sequence ID" value="XAD55300.1"/>
    <property type="molecule type" value="Genomic_DNA"/>
</dbReference>
<feature type="domain" description="HTH iclR-type" evidence="2">
    <location>
        <begin position="16"/>
        <end position="50"/>
    </location>
</feature>
<accession>A0ABZ3CVS2</accession>
<dbReference type="InterPro" id="IPR036390">
    <property type="entry name" value="WH_DNA-bd_sf"/>
</dbReference>
<keyword evidence="4" id="KW-1185">Reference proteome</keyword>
<dbReference type="Pfam" id="PF00480">
    <property type="entry name" value="ROK"/>
    <property type="match status" value="1"/>
</dbReference>
<evidence type="ECO:0000313" key="3">
    <source>
        <dbReference type="EMBL" id="XAD55300.1"/>
    </source>
</evidence>
<protein>
    <submittedName>
        <fullName evidence="3">ROK family transcriptional regulator</fullName>
    </submittedName>
</protein>
<dbReference type="InterPro" id="IPR043129">
    <property type="entry name" value="ATPase_NBD"/>
</dbReference>
<dbReference type="RefSeq" id="WP_342595708.1">
    <property type="nucleotide sequence ID" value="NZ_CP151919.1"/>
</dbReference>
<dbReference type="InterPro" id="IPR005471">
    <property type="entry name" value="Tscrpt_reg_IclR_N"/>
</dbReference>
<comment type="similarity">
    <text evidence="1">Belongs to the ROK (NagC/XylR) family.</text>
</comment>
<proteinExistence type="inferred from homology"/>
<dbReference type="SUPFAM" id="SSF53067">
    <property type="entry name" value="Actin-like ATPase domain"/>
    <property type="match status" value="1"/>
</dbReference>
<dbReference type="SUPFAM" id="SSF46785">
    <property type="entry name" value="Winged helix' DNA-binding domain"/>
    <property type="match status" value="1"/>
</dbReference>
<dbReference type="PANTHER" id="PTHR18964:SF149">
    <property type="entry name" value="BIFUNCTIONAL UDP-N-ACETYLGLUCOSAMINE 2-EPIMERASE_N-ACETYLMANNOSAMINE KINASE"/>
    <property type="match status" value="1"/>
</dbReference>
<reference evidence="3 4" key="1">
    <citation type="submission" date="2024-04" db="EMBL/GenBank/DDBJ databases">
        <title>Salinicola lusitanus LLJ914,a marine bacterium isolated from the Okinawa Trough.</title>
        <authorList>
            <person name="Li J."/>
        </authorList>
    </citation>
    <scope>NUCLEOTIDE SEQUENCE [LARGE SCALE GENOMIC DNA]</scope>
    <source>
        <strain evidence="3 4">LLJ914</strain>
    </source>
</reference>
<dbReference type="Proteomes" id="UP001453229">
    <property type="component" value="Chromosome"/>
</dbReference>
<organism evidence="3 4">
    <name type="scientific">Salinicola lusitanus</name>
    <dbReference type="NCBI Taxonomy" id="1949085"/>
    <lineage>
        <taxon>Bacteria</taxon>
        <taxon>Pseudomonadati</taxon>
        <taxon>Pseudomonadota</taxon>
        <taxon>Gammaproteobacteria</taxon>
        <taxon>Oceanospirillales</taxon>
        <taxon>Halomonadaceae</taxon>
        <taxon>Salinicola</taxon>
    </lineage>
</organism>
<dbReference type="Gene3D" id="3.30.420.40">
    <property type="match status" value="2"/>
</dbReference>
<sequence length="388" mass="41361">MLTLQIRRLLTELLLRGPMPRSQLAANVGINPSTVTRLTQQLIDARYLREGEALIEKRQPGRRAIELHLCADEHFVIGIAINAYQQTVAVANLTGTVLARRGVSRSWSPDPRASLSALATAAREALSECGIALDQVVATGVACAGQVDPTGRRVESSPDIGWFQIPVAEWLEASLGPPVFVETMQNALNSTECAFGAAAGTRSSLLVSVALGIGSSLIVDGKVVRARSQTLASMGHMPVAGVEALCNCGRRGCLNTVASGYAVLRRLGSAEGYERPQQHSPALASRLFEVLACAASDSTIAYELERAGEQLGEALKSSIVIASPERIALSGPVAQMESYQQGVRQALSPNERDPFGWDGELTVVSTRLEDAAARLALHRQVFLAEMQA</sequence>
<evidence type="ECO:0000259" key="2">
    <source>
        <dbReference type="Pfam" id="PF09339"/>
    </source>
</evidence>
<dbReference type="InterPro" id="IPR036388">
    <property type="entry name" value="WH-like_DNA-bd_sf"/>
</dbReference>
<dbReference type="Gene3D" id="1.10.10.10">
    <property type="entry name" value="Winged helix-like DNA-binding domain superfamily/Winged helix DNA-binding domain"/>
    <property type="match status" value="1"/>
</dbReference>
<gene>
    <name evidence="3" type="ORF">AAGT95_04840</name>
</gene>
<dbReference type="PANTHER" id="PTHR18964">
    <property type="entry name" value="ROK (REPRESSOR, ORF, KINASE) FAMILY"/>
    <property type="match status" value="1"/>
</dbReference>